<gene>
    <name evidence="1" type="ORF">J2S57_006520</name>
</gene>
<evidence type="ECO:0000313" key="1">
    <source>
        <dbReference type="EMBL" id="MDP9830771.1"/>
    </source>
</evidence>
<proteinExistence type="predicted"/>
<dbReference type="RefSeq" id="WP_307249896.1">
    <property type="nucleotide sequence ID" value="NZ_JAUSQZ010000001.1"/>
</dbReference>
<accession>A0ABT9PDI3</accession>
<keyword evidence="2" id="KW-1185">Reference proteome</keyword>
<reference evidence="1 2" key="1">
    <citation type="submission" date="2023-07" db="EMBL/GenBank/DDBJ databases">
        <title>Sequencing the genomes of 1000 actinobacteria strains.</title>
        <authorList>
            <person name="Klenk H.-P."/>
        </authorList>
    </citation>
    <scope>NUCLEOTIDE SEQUENCE [LARGE SCALE GENOMIC DNA]</scope>
    <source>
        <strain evidence="1 2">DSM 44388</strain>
    </source>
</reference>
<dbReference type="Proteomes" id="UP001235712">
    <property type="component" value="Unassembled WGS sequence"/>
</dbReference>
<organism evidence="1 2">
    <name type="scientific">Kineosporia succinea</name>
    <dbReference type="NCBI Taxonomy" id="84632"/>
    <lineage>
        <taxon>Bacteria</taxon>
        <taxon>Bacillati</taxon>
        <taxon>Actinomycetota</taxon>
        <taxon>Actinomycetes</taxon>
        <taxon>Kineosporiales</taxon>
        <taxon>Kineosporiaceae</taxon>
        <taxon>Kineosporia</taxon>
    </lineage>
</organism>
<dbReference type="EMBL" id="JAUSQZ010000001">
    <property type="protein sequence ID" value="MDP9830771.1"/>
    <property type="molecule type" value="Genomic_DNA"/>
</dbReference>
<evidence type="ECO:0000313" key="2">
    <source>
        <dbReference type="Proteomes" id="UP001235712"/>
    </source>
</evidence>
<sequence length="166" mass="18825">MSESQPQLIRLRLPGQSGFVYLLRHHGRGAEGYPGADQLETSEGKLLGADSPGLLLHQAGLPDRPQVHMLIIDLRRARRGLTRPSDRWSNQVRADLKQADDLFYDAAASLADQGMADATSGDTPFHRTYQYLWGNDVKLLPPAERVRLWDNHLQWLLTSLRVFHRH</sequence>
<name>A0ABT9PDI3_9ACTN</name>
<comment type="caution">
    <text evidence="1">The sequence shown here is derived from an EMBL/GenBank/DDBJ whole genome shotgun (WGS) entry which is preliminary data.</text>
</comment>
<protein>
    <submittedName>
        <fullName evidence="1">Uncharacterized protein</fullName>
    </submittedName>
</protein>